<dbReference type="InterPro" id="IPR002201">
    <property type="entry name" value="Glyco_trans_9"/>
</dbReference>
<dbReference type="EMBL" id="LN868938">
    <property type="protein sequence ID" value="CRY76146.1"/>
    <property type="molecule type" value="Genomic_DNA"/>
</dbReference>
<reference evidence="4" key="1">
    <citation type="submission" date="2015-03" db="EMBL/GenBank/DDBJ databases">
        <authorList>
            <consortium name="Pathogen Informatics"/>
        </authorList>
    </citation>
    <scope>NUCLEOTIDE SEQUENCE [LARGE SCALE GENOMIC DNA]</scope>
    <source>
        <strain evidence="4">NCTC11134</strain>
    </source>
</reference>
<proteinExistence type="predicted"/>
<evidence type="ECO:0000313" key="4">
    <source>
        <dbReference type="Proteomes" id="UP000057820"/>
    </source>
</evidence>
<dbReference type="Proteomes" id="UP000057820">
    <property type="component" value="Chromosome 1"/>
</dbReference>
<evidence type="ECO:0000256" key="2">
    <source>
        <dbReference type="ARBA" id="ARBA00022679"/>
    </source>
</evidence>
<dbReference type="RefSeq" id="WP_060591774.1">
    <property type="nucleotide sequence ID" value="NZ_CP031418.1"/>
</dbReference>
<protein>
    <submittedName>
        <fullName evidence="3">ADP-heptose--LPS heptosyltransferase 2</fullName>
        <ecNumber evidence="3">2.-.-.-</ecNumber>
    </submittedName>
</protein>
<dbReference type="Pfam" id="PF01075">
    <property type="entry name" value="Glyco_transf_9"/>
    <property type="match status" value="1"/>
</dbReference>
<organism evidence="3 4">
    <name type="scientific">Nocardia farcinica</name>
    <dbReference type="NCBI Taxonomy" id="37329"/>
    <lineage>
        <taxon>Bacteria</taxon>
        <taxon>Bacillati</taxon>
        <taxon>Actinomycetota</taxon>
        <taxon>Actinomycetes</taxon>
        <taxon>Mycobacteriales</taxon>
        <taxon>Nocardiaceae</taxon>
        <taxon>Nocardia</taxon>
    </lineage>
</organism>
<dbReference type="EC" id="2.-.-.-" evidence="3"/>
<dbReference type="KEGG" id="nfr:ERS450000_01701"/>
<dbReference type="GO" id="GO:0008713">
    <property type="term" value="F:ADP-heptose-lipopolysaccharide heptosyltransferase activity"/>
    <property type="evidence" value="ECO:0007669"/>
    <property type="project" value="TreeGrafter"/>
</dbReference>
<dbReference type="CDD" id="cd03789">
    <property type="entry name" value="GT9_LPS_heptosyltransferase"/>
    <property type="match status" value="1"/>
</dbReference>
<evidence type="ECO:0000313" key="3">
    <source>
        <dbReference type="EMBL" id="CRY76146.1"/>
    </source>
</evidence>
<name>A0A0H5P139_NOCFR</name>
<dbReference type="PANTHER" id="PTHR30160:SF1">
    <property type="entry name" value="LIPOPOLYSACCHARIDE 1,2-N-ACETYLGLUCOSAMINETRANSFERASE-RELATED"/>
    <property type="match status" value="1"/>
</dbReference>
<dbReference type="GO" id="GO:0005829">
    <property type="term" value="C:cytosol"/>
    <property type="evidence" value="ECO:0007669"/>
    <property type="project" value="TreeGrafter"/>
</dbReference>
<dbReference type="PANTHER" id="PTHR30160">
    <property type="entry name" value="TETRAACYLDISACCHARIDE 4'-KINASE-RELATED"/>
    <property type="match status" value="1"/>
</dbReference>
<dbReference type="InterPro" id="IPR051199">
    <property type="entry name" value="LPS_LOS_Heptosyltrfase"/>
</dbReference>
<sequence>MTTREQVSRRSVLGPLAEPFPDVRSIVVLRGGGLGDLLFAMPAVHALAATYPDAQITLLGAPVHAELLGERPGPVAEVIPLPAAEHEAAFSRDFARRRPDLGVQLHGGGAWSNPFLTGLGPRWTVGPRAADAGPLTRTLPFRYYQHEMLRWLEVAGLAGAAPVVLEPELEVTGADLLASEAVLQEAAGPVVALHPGATDPRRRWPPDRFADVAAYCVGRGAVVLVLGAESERPLVEEVCLLARRRAPQPEAVRSMVGASMSALCGVLARSTLFLGNDSGPRHLARAVGTPTVGIYWIGNVVNAGPLVRARDRVLASWMTNCPVCHADLTDETLPRCPHDDSVVTTVRTEQVCAEVDDLLAAQG</sequence>
<evidence type="ECO:0000256" key="1">
    <source>
        <dbReference type="ARBA" id="ARBA00022676"/>
    </source>
</evidence>
<gene>
    <name evidence="3" type="primary">rfaF_2</name>
    <name evidence="3" type="ORF">ERS450000_01701</name>
</gene>
<dbReference type="Gene3D" id="3.40.50.2000">
    <property type="entry name" value="Glycogen Phosphorylase B"/>
    <property type="match status" value="2"/>
</dbReference>
<keyword evidence="1" id="KW-0328">Glycosyltransferase</keyword>
<dbReference type="GO" id="GO:0009244">
    <property type="term" value="P:lipopolysaccharide core region biosynthetic process"/>
    <property type="evidence" value="ECO:0007669"/>
    <property type="project" value="TreeGrafter"/>
</dbReference>
<accession>A0A0H5P139</accession>
<dbReference type="AlphaFoldDB" id="A0A0H5P139"/>
<keyword evidence="2 3" id="KW-0808">Transferase</keyword>
<dbReference type="SUPFAM" id="SSF53756">
    <property type="entry name" value="UDP-Glycosyltransferase/glycogen phosphorylase"/>
    <property type="match status" value="1"/>
</dbReference>